<comment type="caution">
    <text evidence="2">The sequence shown here is derived from an EMBL/GenBank/DDBJ whole genome shotgun (WGS) entry which is preliminary data.</text>
</comment>
<evidence type="ECO:0000313" key="2">
    <source>
        <dbReference type="EMBL" id="KKK56624.1"/>
    </source>
</evidence>
<dbReference type="EMBL" id="LAZR01064899">
    <property type="protein sequence ID" value="KKK56624.1"/>
    <property type="molecule type" value="Genomic_DNA"/>
</dbReference>
<sequence length="107" mass="11757">MNCRFLHHMKYKPKKFAFEGGRRKLNGFAGRCRNKGCTFIATVLEPPTRDIRSRRIKVSADSLYAILTGLISRRTTSRTSPEASPNPTEKAGAPLHSTSAPVPSIGA</sequence>
<feature type="region of interest" description="Disordered" evidence="1">
    <location>
        <begin position="74"/>
        <end position="107"/>
    </location>
</feature>
<proteinExistence type="predicted"/>
<feature type="compositionally biased region" description="Polar residues" evidence="1">
    <location>
        <begin position="74"/>
        <end position="87"/>
    </location>
</feature>
<organism evidence="2">
    <name type="scientific">marine sediment metagenome</name>
    <dbReference type="NCBI Taxonomy" id="412755"/>
    <lineage>
        <taxon>unclassified sequences</taxon>
        <taxon>metagenomes</taxon>
        <taxon>ecological metagenomes</taxon>
    </lineage>
</organism>
<protein>
    <submittedName>
        <fullName evidence="2">Uncharacterized protein</fullName>
    </submittedName>
</protein>
<reference evidence="2" key="1">
    <citation type="journal article" date="2015" name="Nature">
        <title>Complex archaea that bridge the gap between prokaryotes and eukaryotes.</title>
        <authorList>
            <person name="Spang A."/>
            <person name="Saw J.H."/>
            <person name="Jorgensen S.L."/>
            <person name="Zaremba-Niedzwiedzka K."/>
            <person name="Martijn J."/>
            <person name="Lind A.E."/>
            <person name="van Eijk R."/>
            <person name="Schleper C."/>
            <person name="Guy L."/>
            <person name="Ettema T.J."/>
        </authorList>
    </citation>
    <scope>NUCLEOTIDE SEQUENCE</scope>
</reference>
<dbReference type="AlphaFoldDB" id="A0A0F8YR54"/>
<accession>A0A0F8YR54</accession>
<gene>
    <name evidence="2" type="ORF">LCGC14_3062650</name>
</gene>
<name>A0A0F8YR54_9ZZZZ</name>
<evidence type="ECO:0000256" key="1">
    <source>
        <dbReference type="SAM" id="MobiDB-lite"/>
    </source>
</evidence>